<dbReference type="AlphaFoldDB" id="A0A5J4L572"/>
<dbReference type="EMBL" id="BLAB01000001">
    <property type="protein sequence ID" value="GER93937.1"/>
    <property type="molecule type" value="Genomic_DNA"/>
</dbReference>
<protein>
    <submittedName>
        <fullName evidence="1">Response regulator</fullName>
    </submittedName>
</protein>
<dbReference type="InterPro" id="IPR011006">
    <property type="entry name" value="CheY-like_superfamily"/>
</dbReference>
<organism evidence="1">
    <name type="scientific">hot springs metagenome</name>
    <dbReference type="NCBI Taxonomy" id="433727"/>
    <lineage>
        <taxon>unclassified sequences</taxon>
        <taxon>metagenomes</taxon>
        <taxon>ecological metagenomes</taxon>
    </lineage>
</organism>
<evidence type="ECO:0000313" key="1">
    <source>
        <dbReference type="EMBL" id="GER93937.1"/>
    </source>
</evidence>
<proteinExistence type="predicted"/>
<accession>A0A5J4L572</accession>
<sequence length="141" mass="15793">MAKKSVLVCVKKDIVHPISWALREFESQINIRYLDNTRQLGMVLGDIENCCAVILDSVIGDESTIDFAKEIKKDKPSLKILLIASSGTTKEEIVGLIQSKIVSGVLIRPFTAEQVSDYIYKLCGFQKPTETPWYMQTGIKP</sequence>
<gene>
    <name evidence="1" type="ORF">A45J_1695</name>
</gene>
<name>A0A5J4L572_9ZZZZ</name>
<comment type="caution">
    <text evidence="1">The sequence shown here is derived from an EMBL/GenBank/DDBJ whole genome shotgun (WGS) entry which is preliminary data.</text>
</comment>
<reference evidence="1" key="1">
    <citation type="submission" date="2019-10" db="EMBL/GenBank/DDBJ databases">
        <title>Metagenomic sequencing of thiosulfate-disproportionating enrichment culture.</title>
        <authorList>
            <person name="Umezawa K."/>
            <person name="Kojima H."/>
            <person name="Fukui M."/>
        </authorList>
    </citation>
    <scope>NUCLEOTIDE SEQUENCE</scope>
    <source>
        <strain evidence="1">45J</strain>
    </source>
</reference>
<dbReference type="Gene3D" id="3.40.50.2300">
    <property type="match status" value="1"/>
</dbReference>
<dbReference type="SUPFAM" id="SSF52172">
    <property type="entry name" value="CheY-like"/>
    <property type="match status" value="1"/>
</dbReference>